<name>A0A078AYP5_STYLE</name>
<dbReference type="GO" id="GO:0047631">
    <property type="term" value="F:ADP-ribose diphosphatase activity"/>
    <property type="evidence" value="ECO:0007669"/>
    <property type="project" value="TreeGrafter"/>
</dbReference>
<reference evidence="4 5" key="1">
    <citation type="submission" date="2014-06" db="EMBL/GenBank/DDBJ databases">
        <authorList>
            <person name="Swart Estienne"/>
        </authorList>
    </citation>
    <scope>NUCLEOTIDE SEQUENCE [LARGE SCALE GENOMIC DNA]</scope>
    <source>
        <strain evidence="4 5">130c</strain>
    </source>
</reference>
<sequence length="167" mass="18859">MTKWMPQEDNKLPGFSTHYVGVGGLVISKDKSKILAIQESKPLIKDLWKLPGGLVERGENLQTACIREVFEETGVQAKFKDLRHLKFTRMATNVCNILLKSKEAEEKKEGQSGLVNLKQVPLGDLFKTTAFTPEEYELFGTQNIFYSSEYMKLVGESIKNQNDSAKL</sequence>
<comment type="similarity">
    <text evidence="2">Belongs to the Nudix hydrolase family.</text>
</comment>
<dbReference type="SUPFAM" id="SSF55811">
    <property type="entry name" value="Nudix"/>
    <property type="match status" value="1"/>
</dbReference>
<dbReference type="PRINTS" id="PR00502">
    <property type="entry name" value="NUDIXFAMILY"/>
</dbReference>
<dbReference type="EMBL" id="CCKQ01014131">
    <property type="protein sequence ID" value="CDW85883.1"/>
    <property type="molecule type" value="Genomic_DNA"/>
</dbReference>
<protein>
    <submittedName>
        <fullName evidence="4">Nucleoside diphosphate-linked moiety x motif 6</fullName>
    </submittedName>
</protein>
<keyword evidence="1 2" id="KW-0378">Hydrolase</keyword>
<evidence type="ECO:0000259" key="3">
    <source>
        <dbReference type="PROSITE" id="PS51462"/>
    </source>
</evidence>
<dbReference type="OrthoDB" id="438143at2759"/>
<dbReference type="PANTHER" id="PTHR13994:SF13">
    <property type="entry name" value="FI03680P"/>
    <property type="match status" value="1"/>
</dbReference>
<evidence type="ECO:0000313" key="5">
    <source>
        <dbReference type="Proteomes" id="UP000039865"/>
    </source>
</evidence>
<dbReference type="InParanoid" id="A0A078AYP5"/>
<evidence type="ECO:0000256" key="1">
    <source>
        <dbReference type="ARBA" id="ARBA00022801"/>
    </source>
</evidence>
<keyword evidence="5" id="KW-1185">Reference proteome</keyword>
<dbReference type="InterPro" id="IPR000086">
    <property type="entry name" value="NUDIX_hydrolase_dom"/>
</dbReference>
<dbReference type="PROSITE" id="PS51462">
    <property type="entry name" value="NUDIX"/>
    <property type="match status" value="1"/>
</dbReference>
<dbReference type="Gene3D" id="3.90.79.10">
    <property type="entry name" value="Nucleoside Triphosphate Pyrophosphohydrolase"/>
    <property type="match status" value="1"/>
</dbReference>
<dbReference type="InterPro" id="IPR020476">
    <property type="entry name" value="Nudix_hydrolase"/>
</dbReference>
<dbReference type="InterPro" id="IPR003293">
    <property type="entry name" value="Nudix_hydrolase6-like"/>
</dbReference>
<evidence type="ECO:0000256" key="2">
    <source>
        <dbReference type="RuleBase" id="RU003476"/>
    </source>
</evidence>
<accession>A0A078AYP5</accession>
<dbReference type="GO" id="GO:0051287">
    <property type="term" value="F:NAD binding"/>
    <property type="evidence" value="ECO:0007669"/>
    <property type="project" value="TreeGrafter"/>
</dbReference>
<dbReference type="PROSITE" id="PS00893">
    <property type="entry name" value="NUDIX_BOX"/>
    <property type="match status" value="1"/>
</dbReference>
<organism evidence="4 5">
    <name type="scientific">Stylonychia lemnae</name>
    <name type="common">Ciliate</name>
    <dbReference type="NCBI Taxonomy" id="5949"/>
    <lineage>
        <taxon>Eukaryota</taxon>
        <taxon>Sar</taxon>
        <taxon>Alveolata</taxon>
        <taxon>Ciliophora</taxon>
        <taxon>Intramacronucleata</taxon>
        <taxon>Spirotrichea</taxon>
        <taxon>Stichotrichia</taxon>
        <taxon>Sporadotrichida</taxon>
        <taxon>Oxytrichidae</taxon>
        <taxon>Stylonychinae</taxon>
        <taxon>Stylonychia</taxon>
    </lineage>
</organism>
<gene>
    <name evidence="4" type="primary">Contig12681.g13543</name>
    <name evidence="4" type="ORF">STYLEM_14972</name>
</gene>
<dbReference type="Pfam" id="PF00293">
    <property type="entry name" value="NUDIX"/>
    <property type="match status" value="1"/>
</dbReference>
<dbReference type="AlphaFoldDB" id="A0A078AYP5"/>
<dbReference type="InterPro" id="IPR020084">
    <property type="entry name" value="NUDIX_hydrolase_CS"/>
</dbReference>
<evidence type="ECO:0000313" key="4">
    <source>
        <dbReference type="EMBL" id="CDW85883.1"/>
    </source>
</evidence>
<feature type="domain" description="Nudix hydrolase" evidence="3">
    <location>
        <begin position="17"/>
        <end position="142"/>
    </location>
</feature>
<dbReference type="GO" id="GO:0035529">
    <property type="term" value="F:NADH pyrophosphatase activity"/>
    <property type="evidence" value="ECO:0007669"/>
    <property type="project" value="TreeGrafter"/>
</dbReference>
<dbReference type="InterPro" id="IPR015797">
    <property type="entry name" value="NUDIX_hydrolase-like_dom_sf"/>
</dbReference>
<dbReference type="Proteomes" id="UP000039865">
    <property type="component" value="Unassembled WGS sequence"/>
</dbReference>
<proteinExistence type="inferred from homology"/>
<dbReference type="PANTHER" id="PTHR13994">
    <property type="entry name" value="NUDIX HYDROLASE RELATED"/>
    <property type="match status" value="1"/>
</dbReference>